<accession>A0A9P7Z3B8</accession>
<name>A0A9P7Z3B8_9HELO</name>
<organism evidence="2 3">
    <name type="scientific">Calycina marina</name>
    <dbReference type="NCBI Taxonomy" id="1763456"/>
    <lineage>
        <taxon>Eukaryota</taxon>
        <taxon>Fungi</taxon>
        <taxon>Dikarya</taxon>
        <taxon>Ascomycota</taxon>
        <taxon>Pezizomycotina</taxon>
        <taxon>Leotiomycetes</taxon>
        <taxon>Helotiales</taxon>
        <taxon>Pezizellaceae</taxon>
        <taxon>Calycina</taxon>
    </lineage>
</organism>
<sequence length="152" mass="16519">MSLPTAASHIQRPGHGNLSTLTIDMSPHSSRAVSIQSTRSDITVAVDTHKWEEDHTSGGCCSRASTFDTREESPYIILVQALSANKDENGRFEPKDARCTLDTGNLQDNFVSRYFLANTLVYPDNLLLPLTQSEQNGGFSATGHKLVPTAAV</sequence>
<gene>
    <name evidence="2" type="ORF">BJ878DRAFT_542609</name>
</gene>
<feature type="region of interest" description="Disordered" evidence="1">
    <location>
        <begin position="1"/>
        <end position="23"/>
    </location>
</feature>
<evidence type="ECO:0000313" key="3">
    <source>
        <dbReference type="Proteomes" id="UP000887226"/>
    </source>
</evidence>
<dbReference type="Proteomes" id="UP000887226">
    <property type="component" value="Unassembled WGS sequence"/>
</dbReference>
<comment type="caution">
    <text evidence="2">The sequence shown here is derived from an EMBL/GenBank/DDBJ whole genome shotgun (WGS) entry which is preliminary data.</text>
</comment>
<dbReference type="EMBL" id="MU253928">
    <property type="protein sequence ID" value="KAG9244115.1"/>
    <property type="molecule type" value="Genomic_DNA"/>
</dbReference>
<dbReference type="AlphaFoldDB" id="A0A9P7Z3B8"/>
<evidence type="ECO:0000256" key="1">
    <source>
        <dbReference type="SAM" id="MobiDB-lite"/>
    </source>
</evidence>
<keyword evidence="3" id="KW-1185">Reference proteome</keyword>
<protein>
    <submittedName>
        <fullName evidence="2">Uncharacterized protein</fullName>
    </submittedName>
</protein>
<evidence type="ECO:0000313" key="2">
    <source>
        <dbReference type="EMBL" id="KAG9244115.1"/>
    </source>
</evidence>
<reference evidence="2" key="1">
    <citation type="journal article" date="2021" name="IMA Fungus">
        <title>Genomic characterization of three marine fungi, including Emericellopsis atlantica sp. nov. with signatures of a generalist lifestyle and marine biomass degradation.</title>
        <authorList>
            <person name="Hagestad O.C."/>
            <person name="Hou L."/>
            <person name="Andersen J.H."/>
            <person name="Hansen E.H."/>
            <person name="Altermark B."/>
            <person name="Li C."/>
            <person name="Kuhnert E."/>
            <person name="Cox R.J."/>
            <person name="Crous P.W."/>
            <person name="Spatafora J.W."/>
            <person name="Lail K."/>
            <person name="Amirebrahimi M."/>
            <person name="Lipzen A."/>
            <person name="Pangilinan J."/>
            <person name="Andreopoulos W."/>
            <person name="Hayes R.D."/>
            <person name="Ng V."/>
            <person name="Grigoriev I.V."/>
            <person name="Jackson S.A."/>
            <person name="Sutton T.D.S."/>
            <person name="Dobson A.D.W."/>
            <person name="Rama T."/>
        </authorList>
    </citation>
    <scope>NUCLEOTIDE SEQUENCE</scope>
    <source>
        <strain evidence="2">TRa3180A</strain>
    </source>
</reference>
<dbReference type="OrthoDB" id="3799661at2759"/>
<proteinExistence type="predicted"/>